<feature type="transmembrane region" description="Helical" evidence="5">
    <location>
        <begin position="73"/>
        <end position="95"/>
    </location>
</feature>
<dbReference type="PROSITE" id="PS51352">
    <property type="entry name" value="THIOREDOXIN_2"/>
    <property type="match status" value="1"/>
</dbReference>
<feature type="transmembrane region" description="Helical" evidence="5">
    <location>
        <begin position="102"/>
        <end position="122"/>
    </location>
</feature>
<dbReference type="CDD" id="cd02966">
    <property type="entry name" value="TlpA_like_family"/>
    <property type="match status" value="1"/>
</dbReference>
<sequence length="259" mass="28802">MAIGPFFFAPMVLAVMAGVIALLAGCAVLTRRVSPQFDRWPWLAMLMILASARLGFVIRHWDSFLTEPWRIFYFWQGGFDIGWAIAAAVVSLVLLQGWRLRAFGGALLGLVAAVMVSLALLVPGPLAQPLPAMALPDMNGQMHNLKDLSNQKVVINLWATWCGPCRREMPMLEQAARQNPDVRFLFVNQGESAATIENYLRQEGLDLSQWIRLDPNSTMSAQFQTRGLPTTLFFNGNALQRTQVGEISREVLSEKLDGL</sequence>
<evidence type="ECO:0000256" key="4">
    <source>
        <dbReference type="ARBA" id="ARBA00023284"/>
    </source>
</evidence>
<feature type="transmembrane region" description="Helical" evidence="5">
    <location>
        <begin position="6"/>
        <end position="30"/>
    </location>
</feature>
<dbReference type="AlphaFoldDB" id="A0A4Q7VQG2"/>
<dbReference type="SUPFAM" id="SSF52833">
    <property type="entry name" value="Thioredoxin-like"/>
    <property type="match status" value="1"/>
</dbReference>
<evidence type="ECO:0000256" key="5">
    <source>
        <dbReference type="SAM" id="Phobius"/>
    </source>
</evidence>
<dbReference type="GO" id="GO:0017004">
    <property type="term" value="P:cytochrome complex assembly"/>
    <property type="evidence" value="ECO:0007669"/>
    <property type="project" value="UniProtKB-KW"/>
</dbReference>
<keyword evidence="5" id="KW-0812">Transmembrane</keyword>
<gene>
    <name evidence="7" type="ORF">EV681_0400</name>
</gene>
<dbReference type="Gene3D" id="3.40.30.10">
    <property type="entry name" value="Glutaredoxin"/>
    <property type="match status" value="1"/>
</dbReference>
<reference evidence="7 8" key="1">
    <citation type="submission" date="2019-02" db="EMBL/GenBank/DDBJ databases">
        <title>Genomic Encyclopedia of Type Strains, Phase IV (KMG-IV): sequencing the most valuable type-strain genomes for metagenomic binning, comparative biology and taxonomic classification.</title>
        <authorList>
            <person name="Goeker M."/>
        </authorList>
    </citation>
    <scope>NUCLEOTIDE SEQUENCE [LARGE SCALE GENOMIC DNA]</scope>
    <source>
        <strain evidence="7 8">DSM 23814</strain>
    </source>
</reference>
<dbReference type="InterPro" id="IPR017937">
    <property type="entry name" value="Thioredoxin_CS"/>
</dbReference>
<dbReference type="InterPro" id="IPR050553">
    <property type="entry name" value="Thioredoxin_ResA/DsbE_sf"/>
</dbReference>
<proteinExistence type="predicted"/>
<keyword evidence="8" id="KW-1185">Reference proteome</keyword>
<dbReference type="GO" id="GO:0030313">
    <property type="term" value="C:cell envelope"/>
    <property type="evidence" value="ECO:0007669"/>
    <property type="project" value="UniProtKB-SubCell"/>
</dbReference>
<keyword evidence="7" id="KW-0413">Isomerase</keyword>
<dbReference type="GO" id="GO:0016853">
    <property type="term" value="F:isomerase activity"/>
    <property type="evidence" value="ECO:0007669"/>
    <property type="project" value="UniProtKB-KW"/>
</dbReference>
<dbReference type="PANTHER" id="PTHR42852">
    <property type="entry name" value="THIOL:DISULFIDE INTERCHANGE PROTEIN DSBE"/>
    <property type="match status" value="1"/>
</dbReference>
<keyword evidence="5" id="KW-1133">Transmembrane helix</keyword>
<keyword evidence="4" id="KW-0676">Redox-active center</keyword>
<comment type="caution">
    <text evidence="7">The sequence shown here is derived from an EMBL/GenBank/DDBJ whole genome shotgun (WGS) entry which is preliminary data.</text>
</comment>
<dbReference type="OrthoDB" id="9811352at2"/>
<feature type="domain" description="Thioredoxin" evidence="6">
    <location>
        <begin position="124"/>
        <end position="259"/>
    </location>
</feature>
<comment type="subcellular location">
    <subcellularLocation>
        <location evidence="1">Cell envelope</location>
    </subcellularLocation>
</comment>
<evidence type="ECO:0000256" key="1">
    <source>
        <dbReference type="ARBA" id="ARBA00004196"/>
    </source>
</evidence>
<dbReference type="InterPro" id="IPR013766">
    <property type="entry name" value="Thioredoxin_domain"/>
</dbReference>
<evidence type="ECO:0000256" key="3">
    <source>
        <dbReference type="ARBA" id="ARBA00023157"/>
    </source>
</evidence>
<dbReference type="InterPro" id="IPR000866">
    <property type="entry name" value="AhpC/TSA"/>
</dbReference>
<evidence type="ECO:0000256" key="2">
    <source>
        <dbReference type="ARBA" id="ARBA00022748"/>
    </source>
</evidence>
<name>A0A4Q7VQG2_9BURK</name>
<protein>
    <submittedName>
        <fullName evidence="7">Thiol-disulfide isomerase/thioredoxin</fullName>
    </submittedName>
</protein>
<keyword evidence="3" id="KW-1015">Disulfide bond</keyword>
<dbReference type="PROSITE" id="PS00194">
    <property type="entry name" value="THIOREDOXIN_1"/>
    <property type="match status" value="1"/>
</dbReference>
<dbReference type="Proteomes" id="UP000293398">
    <property type="component" value="Unassembled WGS sequence"/>
</dbReference>
<dbReference type="InterPro" id="IPR036249">
    <property type="entry name" value="Thioredoxin-like_sf"/>
</dbReference>
<dbReference type="RefSeq" id="WP_128393677.1">
    <property type="nucleotide sequence ID" value="NZ_SHKO01000001.1"/>
</dbReference>
<dbReference type="GO" id="GO:0016209">
    <property type="term" value="F:antioxidant activity"/>
    <property type="evidence" value="ECO:0007669"/>
    <property type="project" value="InterPro"/>
</dbReference>
<dbReference type="PANTHER" id="PTHR42852:SF6">
    <property type="entry name" value="THIOL:DISULFIDE INTERCHANGE PROTEIN DSBE"/>
    <property type="match status" value="1"/>
</dbReference>
<organism evidence="7 8">
    <name type="scientific">Advenella incenata</name>
    <dbReference type="NCBI Taxonomy" id="267800"/>
    <lineage>
        <taxon>Bacteria</taxon>
        <taxon>Pseudomonadati</taxon>
        <taxon>Pseudomonadota</taxon>
        <taxon>Betaproteobacteria</taxon>
        <taxon>Burkholderiales</taxon>
        <taxon>Alcaligenaceae</taxon>
    </lineage>
</organism>
<accession>A0A4Q7VQG2</accession>
<keyword evidence="5" id="KW-0472">Membrane</keyword>
<evidence type="ECO:0000259" key="6">
    <source>
        <dbReference type="PROSITE" id="PS51352"/>
    </source>
</evidence>
<feature type="transmembrane region" description="Helical" evidence="5">
    <location>
        <begin position="42"/>
        <end position="61"/>
    </location>
</feature>
<dbReference type="GO" id="GO:0015036">
    <property type="term" value="F:disulfide oxidoreductase activity"/>
    <property type="evidence" value="ECO:0007669"/>
    <property type="project" value="UniProtKB-ARBA"/>
</dbReference>
<dbReference type="EMBL" id="SHKO01000001">
    <property type="protein sequence ID" value="RZT98622.1"/>
    <property type="molecule type" value="Genomic_DNA"/>
</dbReference>
<keyword evidence="2" id="KW-0201">Cytochrome c-type biogenesis</keyword>
<dbReference type="Pfam" id="PF00578">
    <property type="entry name" value="AhpC-TSA"/>
    <property type="match status" value="1"/>
</dbReference>
<evidence type="ECO:0000313" key="7">
    <source>
        <dbReference type="EMBL" id="RZT98622.1"/>
    </source>
</evidence>
<evidence type="ECO:0000313" key="8">
    <source>
        <dbReference type="Proteomes" id="UP000293398"/>
    </source>
</evidence>